<evidence type="ECO:0000256" key="7">
    <source>
        <dbReference type="ARBA" id="ARBA00022729"/>
    </source>
</evidence>
<sequence>MRVFFTHLNSLIIILISFFFIASSTSFDTLTGTQILTTNQTLLSENQTFVLGFFRGSNTNYYLGIWYNNINPQTIVWVANRDNPIDNSKGYLKIGDNGNFVLLNSSGNPAWSSNQTSAKNPVLQLLETGNLVLKDSEQSNNYLWQSFDYPTDTLLPGMKLGWNFDTGIEKHLTSWKVTGEDPSSGDYTFKLDYRGLPEIFLRTNQTIIYQTGPWNGERFSGVPEMDTDTHSIVFSFSDDAHGAFYSFSIGNASLLSRLTVTSDSDGELQRRTWIESSESWNKFWYKPADQCDHYRECGPYGVCDNNASPVCTCMKGFSPKNPQAWNLRDGSGGCVRNTGLNCSTDKFLHLEHMKLPETSSVFINKSMTLDECGSLCKRNCSCTAYANIDIRNGGSGCVMWIGQLFDMNVYHTDGQDLYVRLAASDIGSTSSSKNRRAVLAIGITLSALVLVLGLVAICYLRKKRQQSSRGDERNMDDLKLPMFAFDTLAIATNNFSQDNKLGEGGFGSVYRGRLIEGQEIAVKRLSENSGQGINEFKNEIKLIAKLQHRNLVRLLGCCIEKNEKMVVYEYMENRGLDSILFDKSKSLLLNWEKRVNIIYGIARGLLYLHQDSKFRIIHRDLKISNILLDIEMNPKISDFGMARLFDKDQTQENTVRIVGTFGYMSPEYIMDGNFSIKSDVYSFGVMVLEIITGKKNRRFSGDNEELNLLENVWRRWHEGTILTLVDSSIDNSYTESEVLRCIHVGLLCVQECAEDRPTMSSVILMLNSEAALMPRPKNPGFFLRRNHAETSLKNQDKTERSTSSNKNHRAVLAIGITLGALVLVLGLVAIRYLRKKRRQSSRGDERNMDDLKLPMFDFDTLSMATNNFSQDNKLGEGGFGSVYKGRLIEGQEIAVKRLSENSGQGINEFKNEIKLIAKLQHRNLVRLLGCCIEKNEKMVVYEYMENRGLDSIFFGVMVLEIITGKRNRFSGDNDKLNLLENVWRRWHEGTILTLVDSSMGNSYTESEVLRCIHVGLLCVQECAEDRPTMSSVILMLSSEAALMPCPKNPGFFLRRNHAETSSRNQDKTESVNQSSNFGFWEQQT</sequence>
<dbReference type="PROSITE" id="PS00107">
    <property type="entry name" value="PROTEIN_KINASE_ATP"/>
    <property type="match status" value="2"/>
</dbReference>
<name>A0A445BB37_ARAHY</name>
<dbReference type="PROSITE" id="PS50011">
    <property type="entry name" value="PROTEIN_KINASE_DOM"/>
    <property type="match status" value="2"/>
</dbReference>
<evidence type="ECO:0000256" key="20">
    <source>
        <dbReference type="SAM" id="Phobius"/>
    </source>
</evidence>
<evidence type="ECO:0000256" key="4">
    <source>
        <dbReference type="ARBA" id="ARBA00022527"/>
    </source>
</evidence>
<dbReference type="Pfam" id="PF07714">
    <property type="entry name" value="PK_Tyr_Ser-Thr"/>
    <property type="match status" value="2"/>
</dbReference>
<reference evidence="26 27" key="1">
    <citation type="submission" date="2019-01" db="EMBL/GenBank/DDBJ databases">
        <title>Sequencing of cultivated peanut Arachis hypogaea provides insights into genome evolution and oil improvement.</title>
        <authorList>
            <person name="Chen X."/>
        </authorList>
    </citation>
    <scope>NUCLEOTIDE SEQUENCE [LARGE SCALE GENOMIC DNA]</scope>
    <source>
        <strain evidence="27">cv. Fuhuasheng</strain>
        <tissue evidence="26">Leaves</tissue>
    </source>
</reference>
<dbReference type="EMBL" id="SDMP01000010">
    <property type="protein sequence ID" value="RYR35878.1"/>
    <property type="molecule type" value="Genomic_DNA"/>
</dbReference>
<evidence type="ECO:0000256" key="18">
    <source>
        <dbReference type="PROSITE-ProRule" id="PRU10141"/>
    </source>
</evidence>
<dbReference type="FunFam" id="2.90.10.10:FF:000029">
    <property type="entry name" value="G-type lectin S-receptor-like serine/threonine-protein kinase"/>
    <property type="match status" value="1"/>
</dbReference>
<evidence type="ECO:0000256" key="13">
    <source>
        <dbReference type="ARBA" id="ARBA00023157"/>
    </source>
</evidence>
<dbReference type="InterPro" id="IPR003609">
    <property type="entry name" value="Pan_app"/>
</dbReference>
<evidence type="ECO:0000256" key="11">
    <source>
        <dbReference type="ARBA" id="ARBA00022989"/>
    </source>
</evidence>
<dbReference type="PROSITE" id="PS00108">
    <property type="entry name" value="PROTEIN_KINASE_ST"/>
    <property type="match status" value="1"/>
</dbReference>
<evidence type="ECO:0000256" key="19">
    <source>
        <dbReference type="SAM" id="MobiDB-lite"/>
    </source>
</evidence>
<dbReference type="GO" id="GO:0048544">
    <property type="term" value="P:recognition of pollen"/>
    <property type="evidence" value="ECO:0007669"/>
    <property type="project" value="InterPro"/>
</dbReference>
<gene>
    <name evidence="26" type="ORF">Ahy_A10g050979</name>
</gene>
<evidence type="ECO:0000256" key="21">
    <source>
        <dbReference type="SAM" id="SignalP"/>
    </source>
</evidence>
<evidence type="ECO:0000313" key="26">
    <source>
        <dbReference type="EMBL" id="RYR35878.1"/>
    </source>
</evidence>
<comment type="catalytic activity">
    <reaction evidence="15">
        <text>L-threonyl-[protein] + ATP = O-phospho-L-threonyl-[protein] + ADP + H(+)</text>
        <dbReference type="Rhea" id="RHEA:46608"/>
        <dbReference type="Rhea" id="RHEA-COMP:11060"/>
        <dbReference type="Rhea" id="RHEA-COMP:11605"/>
        <dbReference type="ChEBI" id="CHEBI:15378"/>
        <dbReference type="ChEBI" id="CHEBI:30013"/>
        <dbReference type="ChEBI" id="CHEBI:30616"/>
        <dbReference type="ChEBI" id="CHEBI:61977"/>
        <dbReference type="ChEBI" id="CHEBI:456216"/>
        <dbReference type="EC" id="2.7.11.1"/>
    </reaction>
</comment>
<feature type="binding site" evidence="18">
    <location>
        <position position="523"/>
    </location>
    <ligand>
        <name>ATP</name>
        <dbReference type="ChEBI" id="CHEBI:30616"/>
    </ligand>
</feature>
<dbReference type="PROSITE" id="PS50948">
    <property type="entry name" value="PAN"/>
    <property type="match status" value="1"/>
</dbReference>
<keyword evidence="6 20" id="KW-0812">Transmembrane</keyword>
<dbReference type="PROSITE" id="PS50927">
    <property type="entry name" value="BULB_LECTIN"/>
    <property type="match status" value="1"/>
</dbReference>
<comment type="caution">
    <text evidence="17">Lacks conserved residue(s) required for the propagation of feature annotation.</text>
</comment>
<keyword evidence="5" id="KW-0808">Transferase</keyword>
<dbReference type="SMART" id="SM00108">
    <property type="entry name" value="B_lectin"/>
    <property type="match status" value="1"/>
</dbReference>
<evidence type="ECO:0000256" key="17">
    <source>
        <dbReference type="PROSITE-ProRule" id="PRU00076"/>
    </source>
</evidence>
<feature type="domain" description="Bulb-type lectin" evidence="24">
    <location>
        <begin position="27"/>
        <end position="146"/>
    </location>
</feature>
<dbReference type="InterPro" id="IPR021820">
    <property type="entry name" value="S-locus_recpt_kinase_C"/>
</dbReference>
<feature type="transmembrane region" description="Helical" evidence="20">
    <location>
        <begin position="810"/>
        <end position="833"/>
    </location>
</feature>
<dbReference type="AlphaFoldDB" id="A0A445BB37"/>
<comment type="subcellular location">
    <subcellularLocation>
        <location evidence="1">Cell membrane</location>
        <topology evidence="1">Single-pass type I membrane protein</topology>
    </subcellularLocation>
</comment>
<feature type="domain" description="Protein kinase" evidence="22">
    <location>
        <begin position="868"/>
        <end position="1084"/>
    </location>
</feature>
<evidence type="ECO:0000256" key="6">
    <source>
        <dbReference type="ARBA" id="ARBA00022692"/>
    </source>
</evidence>
<keyword evidence="13" id="KW-1015">Disulfide bond</keyword>
<dbReference type="FunFam" id="1.10.510.10:FF:000060">
    <property type="entry name" value="G-type lectin S-receptor-like serine/threonine-protein kinase"/>
    <property type="match status" value="1"/>
</dbReference>
<keyword evidence="11 20" id="KW-1133">Transmembrane helix</keyword>
<evidence type="ECO:0000256" key="14">
    <source>
        <dbReference type="ARBA" id="ARBA00023180"/>
    </source>
</evidence>
<proteinExistence type="predicted"/>
<dbReference type="InterPro" id="IPR017441">
    <property type="entry name" value="Protein_kinase_ATP_BS"/>
</dbReference>
<keyword evidence="12 20" id="KW-0472">Membrane</keyword>
<dbReference type="Pfam" id="PF08276">
    <property type="entry name" value="PAN_2"/>
    <property type="match status" value="1"/>
</dbReference>
<comment type="caution">
    <text evidence="26">The sequence shown here is derived from an EMBL/GenBank/DDBJ whole genome shotgun (WGS) entry which is preliminary data.</text>
</comment>
<dbReference type="FunFam" id="3.30.200.20:FF:000195">
    <property type="entry name" value="G-type lectin S-receptor-like serine/threonine-protein kinase"/>
    <property type="match status" value="2"/>
</dbReference>
<accession>A0A445BB37</accession>
<feature type="signal peptide" evidence="21">
    <location>
        <begin position="1"/>
        <end position="26"/>
    </location>
</feature>
<evidence type="ECO:0000259" key="23">
    <source>
        <dbReference type="PROSITE" id="PS50026"/>
    </source>
</evidence>
<keyword evidence="9" id="KW-0418">Kinase</keyword>
<dbReference type="InterPro" id="IPR000719">
    <property type="entry name" value="Prot_kinase_dom"/>
</dbReference>
<evidence type="ECO:0000256" key="15">
    <source>
        <dbReference type="ARBA" id="ARBA00047899"/>
    </source>
</evidence>
<dbReference type="InterPro" id="IPR008271">
    <property type="entry name" value="Ser/Thr_kinase_AS"/>
</dbReference>
<dbReference type="InterPro" id="IPR001480">
    <property type="entry name" value="Bulb-type_lectin_dom"/>
</dbReference>
<feature type="transmembrane region" description="Helical" evidence="20">
    <location>
        <begin position="437"/>
        <end position="460"/>
    </location>
</feature>
<dbReference type="PANTHER" id="PTHR27002:SF150">
    <property type="entry name" value="RECEPTOR-LIKE SERINE_THREONINE-PROTEIN KINASE SD1-8"/>
    <property type="match status" value="1"/>
</dbReference>
<dbReference type="InterPro" id="IPR036426">
    <property type="entry name" value="Bulb-type_lectin_dom_sf"/>
</dbReference>
<dbReference type="Proteomes" id="UP000289738">
    <property type="component" value="Chromosome A10"/>
</dbReference>
<dbReference type="Gene3D" id="2.90.10.10">
    <property type="entry name" value="Bulb-type lectin domain"/>
    <property type="match status" value="1"/>
</dbReference>
<feature type="region of interest" description="Disordered" evidence="19">
    <location>
        <begin position="1058"/>
        <end position="1084"/>
    </location>
</feature>
<keyword evidence="10 18" id="KW-0067">ATP-binding</keyword>
<evidence type="ECO:0000256" key="5">
    <source>
        <dbReference type="ARBA" id="ARBA00022679"/>
    </source>
</evidence>
<dbReference type="Pfam" id="PF01453">
    <property type="entry name" value="B_lectin"/>
    <property type="match status" value="1"/>
</dbReference>
<dbReference type="SMART" id="SM00473">
    <property type="entry name" value="PAN_AP"/>
    <property type="match status" value="1"/>
</dbReference>
<evidence type="ECO:0000256" key="8">
    <source>
        <dbReference type="ARBA" id="ARBA00022741"/>
    </source>
</evidence>
<dbReference type="GO" id="GO:0005524">
    <property type="term" value="F:ATP binding"/>
    <property type="evidence" value="ECO:0007669"/>
    <property type="project" value="UniProtKB-UniRule"/>
</dbReference>
<comment type="catalytic activity">
    <reaction evidence="16">
        <text>L-seryl-[protein] + ATP = O-phospho-L-seryl-[protein] + ADP + H(+)</text>
        <dbReference type="Rhea" id="RHEA:17989"/>
        <dbReference type="Rhea" id="RHEA-COMP:9863"/>
        <dbReference type="Rhea" id="RHEA-COMP:11604"/>
        <dbReference type="ChEBI" id="CHEBI:15378"/>
        <dbReference type="ChEBI" id="CHEBI:29999"/>
        <dbReference type="ChEBI" id="CHEBI:30616"/>
        <dbReference type="ChEBI" id="CHEBI:83421"/>
        <dbReference type="ChEBI" id="CHEBI:456216"/>
        <dbReference type="EC" id="2.7.11.1"/>
    </reaction>
</comment>
<feature type="domain" description="Apple" evidence="25">
    <location>
        <begin position="342"/>
        <end position="422"/>
    </location>
</feature>
<dbReference type="Gene3D" id="1.10.510.10">
    <property type="entry name" value="Transferase(Phosphotransferase) domain 1"/>
    <property type="match status" value="2"/>
</dbReference>
<keyword evidence="17" id="KW-0245">EGF-like domain</keyword>
<dbReference type="PANTHER" id="PTHR27002">
    <property type="entry name" value="RECEPTOR-LIKE SERINE/THREONINE-PROTEIN KINASE SD1-8"/>
    <property type="match status" value="1"/>
</dbReference>
<dbReference type="SUPFAM" id="SSF51110">
    <property type="entry name" value="alpha-D-mannose-specific plant lectins"/>
    <property type="match status" value="1"/>
</dbReference>
<evidence type="ECO:0000256" key="9">
    <source>
        <dbReference type="ARBA" id="ARBA00022777"/>
    </source>
</evidence>
<dbReference type="Gene3D" id="3.30.200.20">
    <property type="entry name" value="Phosphorylase Kinase, domain 1"/>
    <property type="match status" value="2"/>
</dbReference>
<dbReference type="InterPro" id="IPR011009">
    <property type="entry name" value="Kinase-like_dom_sf"/>
</dbReference>
<feature type="compositionally biased region" description="Basic and acidic residues" evidence="19">
    <location>
        <begin position="1058"/>
        <end position="1069"/>
    </location>
</feature>
<evidence type="ECO:0000256" key="16">
    <source>
        <dbReference type="ARBA" id="ARBA00048679"/>
    </source>
</evidence>
<keyword evidence="7 21" id="KW-0732">Signal</keyword>
<feature type="domain" description="EGF-like" evidence="23">
    <location>
        <begin position="287"/>
        <end position="323"/>
    </location>
</feature>
<keyword evidence="14" id="KW-0325">Glycoprotein</keyword>
<keyword evidence="3" id="KW-1003">Cell membrane</keyword>
<dbReference type="GO" id="GO:0005886">
    <property type="term" value="C:plasma membrane"/>
    <property type="evidence" value="ECO:0007669"/>
    <property type="project" value="UniProtKB-SubCell"/>
</dbReference>
<dbReference type="GO" id="GO:0004674">
    <property type="term" value="F:protein serine/threonine kinase activity"/>
    <property type="evidence" value="ECO:0007669"/>
    <property type="project" value="UniProtKB-KW"/>
</dbReference>
<feature type="domain" description="Protein kinase" evidence="22">
    <location>
        <begin position="495"/>
        <end position="772"/>
    </location>
</feature>
<dbReference type="Pfam" id="PF11883">
    <property type="entry name" value="DUF3403"/>
    <property type="match status" value="1"/>
</dbReference>
<evidence type="ECO:0000259" key="25">
    <source>
        <dbReference type="PROSITE" id="PS50948"/>
    </source>
</evidence>
<keyword evidence="8 18" id="KW-0547">Nucleotide-binding</keyword>
<dbReference type="InterPro" id="IPR001245">
    <property type="entry name" value="Ser-Thr/Tyr_kinase_cat_dom"/>
</dbReference>
<keyword evidence="27" id="KW-1185">Reference proteome</keyword>
<dbReference type="CDD" id="cd00028">
    <property type="entry name" value="B_lectin"/>
    <property type="match status" value="1"/>
</dbReference>
<dbReference type="InterPro" id="IPR000858">
    <property type="entry name" value="S_locus_glycoprot_dom"/>
</dbReference>
<dbReference type="CDD" id="cd14066">
    <property type="entry name" value="STKc_IRAK"/>
    <property type="match status" value="1"/>
</dbReference>
<feature type="chain" id="PRO_5019194890" description="non-specific serine/threonine protein kinase" evidence="21">
    <location>
        <begin position="27"/>
        <end position="1084"/>
    </location>
</feature>
<dbReference type="EC" id="2.7.11.1" evidence="2"/>
<dbReference type="PROSITE" id="PS50026">
    <property type="entry name" value="EGF_3"/>
    <property type="match status" value="1"/>
</dbReference>
<dbReference type="SUPFAM" id="SSF56112">
    <property type="entry name" value="Protein kinase-like (PK-like)"/>
    <property type="match status" value="2"/>
</dbReference>
<dbReference type="Gene3D" id="3.50.4.10">
    <property type="entry name" value="Hepatocyte Growth Factor"/>
    <property type="match status" value="1"/>
</dbReference>
<evidence type="ECO:0000256" key="1">
    <source>
        <dbReference type="ARBA" id="ARBA00004251"/>
    </source>
</evidence>
<evidence type="ECO:0000256" key="2">
    <source>
        <dbReference type="ARBA" id="ARBA00012513"/>
    </source>
</evidence>
<dbReference type="Pfam" id="PF00954">
    <property type="entry name" value="S_locus_glycop"/>
    <property type="match status" value="1"/>
</dbReference>
<evidence type="ECO:0000256" key="3">
    <source>
        <dbReference type="ARBA" id="ARBA00022475"/>
    </source>
</evidence>
<feature type="compositionally biased region" description="Polar residues" evidence="19">
    <location>
        <begin position="1070"/>
        <end position="1084"/>
    </location>
</feature>
<dbReference type="InterPro" id="IPR000742">
    <property type="entry name" value="EGF"/>
</dbReference>
<evidence type="ECO:0000259" key="22">
    <source>
        <dbReference type="PROSITE" id="PS50011"/>
    </source>
</evidence>
<evidence type="ECO:0000256" key="12">
    <source>
        <dbReference type="ARBA" id="ARBA00023136"/>
    </source>
</evidence>
<evidence type="ECO:0000256" key="10">
    <source>
        <dbReference type="ARBA" id="ARBA00022840"/>
    </source>
</evidence>
<dbReference type="CDD" id="cd01098">
    <property type="entry name" value="PAN_AP_plant"/>
    <property type="match status" value="1"/>
</dbReference>
<feature type="binding site" evidence="18">
    <location>
        <position position="896"/>
    </location>
    <ligand>
        <name>ATP</name>
        <dbReference type="ChEBI" id="CHEBI:30616"/>
    </ligand>
</feature>
<protein>
    <recommendedName>
        <fullName evidence="2">non-specific serine/threonine protein kinase</fullName>
        <ecNumber evidence="2">2.7.11.1</ecNumber>
    </recommendedName>
</protein>
<evidence type="ECO:0000259" key="24">
    <source>
        <dbReference type="PROSITE" id="PS50927"/>
    </source>
</evidence>
<organism evidence="26 27">
    <name type="scientific">Arachis hypogaea</name>
    <name type="common">Peanut</name>
    <dbReference type="NCBI Taxonomy" id="3818"/>
    <lineage>
        <taxon>Eukaryota</taxon>
        <taxon>Viridiplantae</taxon>
        <taxon>Streptophyta</taxon>
        <taxon>Embryophyta</taxon>
        <taxon>Tracheophyta</taxon>
        <taxon>Spermatophyta</taxon>
        <taxon>Magnoliopsida</taxon>
        <taxon>eudicotyledons</taxon>
        <taxon>Gunneridae</taxon>
        <taxon>Pentapetalae</taxon>
        <taxon>rosids</taxon>
        <taxon>fabids</taxon>
        <taxon>Fabales</taxon>
        <taxon>Fabaceae</taxon>
        <taxon>Papilionoideae</taxon>
        <taxon>50 kb inversion clade</taxon>
        <taxon>dalbergioids sensu lato</taxon>
        <taxon>Dalbergieae</taxon>
        <taxon>Pterocarpus clade</taxon>
        <taxon>Arachis</taxon>
    </lineage>
</organism>
<dbReference type="SMART" id="SM00220">
    <property type="entry name" value="S_TKc"/>
    <property type="match status" value="1"/>
</dbReference>
<evidence type="ECO:0000313" key="27">
    <source>
        <dbReference type="Proteomes" id="UP000289738"/>
    </source>
</evidence>
<keyword evidence="4" id="KW-0723">Serine/threonine-protein kinase</keyword>